<gene>
    <name evidence="2" type="ORF">SAMN05216464_13116</name>
</gene>
<accession>A0A1G7NZ91</accession>
<dbReference type="EMBL" id="FNAI01000031">
    <property type="protein sequence ID" value="SDF79177.1"/>
    <property type="molecule type" value="Genomic_DNA"/>
</dbReference>
<dbReference type="RefSeq" id="WP_240315402.1">
    <property type="nucleotide sequence ID" value="NZ_FNAI01000031.1"/>
</dbReference>
<feature type="domain" description="Arm DNA-binding" evidence="1">
    <location>
        <begin position="23"/>
        <end position="110"/>
    </location>
</feature>
<sequence>MTELTISFHFLIICHENEHEFTFYLKKRSSYTSGPIVIYLRFTVDGQRAETFTGKACELARWNVKAGRAIGTKEDLRVLNAYLDKLQAQAQALHQVMTAGEEIITAETVKNRFIGKAEKARTLVAIFEDHNAKMASFVGQEFEKSTLQRYETCLMHTKDLCNGSINYQTSGSIRSTSLF</sequence>
<reference evidence="2 3" key="1">
    <citation type="submission" date="2016-10" db="EMBL/GenBank/DDBJ databases">
        <authorList>
            <person name="de Groot N.N."/>
        </authorList>
    </citation>
    <scope>NUCLEOTIDE SEQUENCE [LARGE SCALE GENOMIC DNA]</scope>
    <source>
        <strain evidence="2 3">47C3B</strain>
    </source>
</reference>
<evidence type="ECO:0000259" key="1">
    <source>
        <dbReference type="Pfam" id="PF17293"/>
    </source>
</evidence>
<dbReference type="STRING" id="1391627.SAMN05216464_13116"/>
<evidence type="ECO:0000313" key="2">
    <source>
        <dbReference type="EMBL" id="SDF79177.1"/>
    </source>
</evidence>
<organism evidence="2 3">
    <name type="scientific">Mucilaginibacter pineti</name>
    <dbReference type="NCBI Taxonomy" id="1391627"/>
    <lineage>
        <taxon>Bacteria</taxon>
        <taxon>Pseudomonadati</taxon>
        <taxon>Bacteroidota</taxon>
        <taxon>Sphingobacteriia</taxon>
        <taxon>Sphingobacteriales</taxon>
        <taxon>Sphingobacteriaceae</taxon>
        <taxon>Mucilaginibacter</taxon>
    </lineage>
</organism>
<dbReference type="Proteomes" id="UP000199072">
    <property type="component" value="Unassembled WGS sequence"/>
</dbReference>
<protein>
    <submittedName>
        <fullName evidence="2">Phage integrase SAM-like domain-containing protein</fullName>
    </submittedName>
</protein>
<proteinExistence type="predicted"/>
<evidence type="ECO:0000313" key="3">
    <source>
        <dbReference type="Proteomes" id="UP000199072"/>
    </source>
</evidence>
<dbReference type="InterPro" id="IPR035386">
    <property type="entry name" value="Arm-DNA-bind_5"/>
</dbReference>
<keyword evidence="3" id="KW-1185">Reference proteome</keyword>
<name>A0A1G7NZ91_9SPHI</name>
<dbReference type="AlphaFoldDB" id="A0A1G7NZ91"/>
<dbReference type="Pfam" id="PF17293">
    <property type="entry name" value="Arm-DNA-bind_5"/>
    <property type="match status" value="1"/>
</dbReference>